<proteinExistence type="inferred from homology"/>
<dbReference type="SMART" id="SM00564">
    <property type="entry name" value="PQQ"/>
    <property type="match status" value="5"/>
</dbReference>
<feature type="domain" description="Pyrrolo-quinoline quinone repeat" evidence="6">
    <location>
        <begin position="171"/>
        <end position="767"/>
    </location>
</feature>
<evidence type="ECO:0000256" key="1">
    <source>
        <dbReference type="ARBA" id="ARBA00001931"/>
    </source>
</evidence>
<dbReference type="Gene3D" id="2.140.10.10">
    <property type="entry name" value="Quinoprotein alcohol dehydrogenase-like superfamily"/>
    <property type="match status" value="2"/>
</dbReference>
<dbReference type="NCBIfam" id="TIGR03074">
    <property type="entry name" value="PQQ_membr_DH"/>
    <property type="match status" value="1"/>
</dbReference>
<evidence type="ECO:0000313" key="8">
    <source>
        <dbReference type="Proteomes" id="UP000640509"/>
    </source>
</evidence>
<evidence type="ECO:0000259" key="6">
    <source>
        <dbReference type="Pfam" id="PF01011"/>
    </source>
</evidence>
<evidence type="ECO:0000256" key="4">
    <source>
        <dbReference type="SAM" id="MobiDB-lite"/>
    </source>
</evidence>
<name>A0ABQ1VLN9_9RHOB</name>
<dbReference type="InterPro" id="IPR011047">
    <property type="entry name" value="Quinoprotein_ADH-like_sf"/>
</dbReference>
<dbReference type="InterPro" id="IPR018391">
    <property type="entry name" value="PQQ_b-propeller_rpt"/>
</dbReference>
<keyword evidence="3" id="KW-0560">Oxidoreductase</keyword>
<reference evidence="8" key="1">
    <citation type="journal article" date="2019" name="Int. J. Syst. Evol. Microbiol.">
        <title>The Global Catalogue of Microorganisms (GCM) 10K type strain sequencing project: providing services to taxonomists for standard genome sequencing and annotation.</title>
        <authorList>
            <consortium name="The Broad Institute Genomics Platform"/>
            <consortium name="The Broad Institute Genome Sequencing Center for Infectious Disease"/>
            <person name="Wu L."/>
            <person name="Ma J."/>
        </authorList>
    </citation>
    <scope>NUCLEOTIDE SEQUENCE [LARGE SCALE GENOMIC DNA]</scope>
    <source>
        <strain evidence="8">CGMCC 1.15419</strain>
    </source>
</reference>
<keyword evidence="5" id="KW-0472">Membrane</keyword>
<dbReference type="InterPro" id="IPR002372">
    <property type="entry name" value="PQQ_rpt_dom"/>
</dbReference>
<comment type="cofactor">
    <cofactor evidence="1">
        <name>pyrroloquinoline quinone</name>
        <dbReference type="ChEBI" id="CHEBI:58442"/>
    </cofactor>
</comment>
<keyword evidence="5" id="KW-0812">Transmembrane</keyword>
<protein>
    <submittedName>
        <fullName evidence="7">Quinoprotein glucose dehydrogenase</fullName>
    </submittedName>
</protein>
<dbReference type="PANTHER" id="PTHR32303:SF4">
    <property type="entry name" value="QUINOPROTEIN GLUCOSE DEHYDROGENASE"/>
    <property type="match status" value="1"/>
</dbReference>
<dbReference type="Proteomes" id="UP000640509">
    <property type="component" value="Unassembled WGS sequence"/>
</dbReference>
<dbReference type="InterPro" id="IPR017511">
    <property type="entry name" value="PQQ_mDH"/>
</dbReference>
<accession>A0ABQ1VLN9</accession>
<dbReference type="EMBL" id="BMIV01000022">
    <property type="protein sequence ID" value="GGF79097.1"/>
    <property type="molecule type" value="Genomic_DNA"/>
</dbReference>
<gene>
    <name evidence="7" type="ORF">GCM10011402_34670</name>
</gene>
<dbReference type="Pfam" id="PF01011">
    <property type="entry name" value="PQQ"/>
    <property type="match status" value="1"/>
</dbReference>
<feature type="transmembrane region" description="Helical" evidence="5">
    <location>
        <begin position="76"/>
        <end position="98"/>
    </location>
</feature>
<sequence length="795" mass="86009">MVMLTTLVFGLLGLALASGGAWLVMLGGSWYYLVAGLTLLGCALLIRARKPLAMWVYAALMLGTLAWALWEVGFDWWQLAPRGGIIVLLGLWLLLPSVRRAEGRNQGRRNAGGDPARPRLPALPVAAATVVCIAVALYAMFQDPHDLSGSLPEQALIDEPATGANFGDDEWRQYGRTNYGQRYSPLRQITPANVQQLELAWTYQTGDVKLPQDVTETTYQVTPLKVGEMLYVCTPHNIAIALDAATGQERWRYDANSGLNPDRQHQTCRGVTYWEAPAGDPVPGDDAATGLCARRVYMPTADARLIALDAETGERCTFFADNGELHLEAGMPYNPAGYYYSTSPPVAVAGLIIIGGAVNDNFSIYSQSGVIRAFDIDTGELVWNWDSGNPTETEPIDIAAGETYTANSPNSWSVFSVDEELGLVYIPLGNQVPDQLGMGRSPAVEEHSSSVVALNVATGQREWVFQTVHHDLWDMDVPAQPVLVDLTQDDGRTVPALVQPTKQGDIYVLHRQTGEPLLEVTEAPAPGGAIPEDFTAPTQPQSALSFMPDPLTGADMWGITMLDQLVCRIQLHRLNYEGRYTPPSIKGTIVHPGNFGVFNWGSVAVDPVRQVMFGMPTYLPFTSRLVPRDQIPEPTEGETASEQGLNRNEGAPYGVVMGPFLGPLQVPCSAPPWGYVAGADLRTGEIAWMHKNGTVRDMTPLPLPFELGVPGIGGPIITAGGVAFLAASVDNYLRGYDLTTGEEIWRTRLPAGGQSTPMTYEQDGKQYLVMVAGGHGSVGTDPGDYILAYALPNPS</sequence>
<dbReference type="PANTHER" id="PTHR32303">
    <property type="entry name" value="QUINOPROTEIN ALCOHOL DEHYDROGENASE (CYTOCHROME C)"/>
    <property type="match status" value="1"/>
</dbReference>
<feature type="transmembrane region" description="Helical" evidence="5">
    <location>
        <begin position="53"/>
        <end position="70"/>
    </location>
</feature>
<evidence type="ECO:0000256" key="3">
    <source>
        <dbReference type="ARBA" id="ARBA00023002"/>
    </source>
</evidence>
<feature type="transmembrane region" description="Helical" evidence="5">
    <location>
        <begin position="119"/>
        <end position="141"/>
    </location>
</feature>
<dbReference type="SUPFAM" id="SSF50998">
    <property type="entry name" value="Quinoprotein alcohol dehydrogenase-like"/>
    <property type="match status" value="1"/>
</dbReference>
<evidence type="ECO:0000256" key="5">
    <source>
        <dbReference type="SAM" id="Phobius"/>
    </source>
</evidence>
<comment type="caution">
    <text evidence="7">The sequence shown here is derived from an EMBL/GenBank/DDBJ whole genome shotgun (WGS) entry which is preliminary data.</text>
</comment>
<evidence type="ECO:0000256" key="2">
    <source>
        <dbReference type="ARBA" id="ARBA00008156"/>
    </source>
</evidence>
<comment type="similarity">
    <text evidence="2">Belongs to the bacterial PQQ dehydrogenase family.</text>
</comment>
<keyword evidence="8" id="KW-1185">Reference proteome</keyword>
<keyword evidence="5" id="KW-1133">Transmembrane helix</keyword>
<feature type="transmembrane region" description="Helical" evidence="5">
    <location>
        <begin position="29"/>
        <end position="46"/>
    </location>
</feature>
<evidence type="ECO:0000313" key="7">
    <source>
        <dbReference type="EMBL" id="GGF79097.1"/>
    </source>
</evidence>
<organism evidence="7 8">
    <name type="scientific">Paracoccus acridae</name>
    <dbReference type="NCBI Taxonomy" id="1795310"/>
    <lineage>
        <taxon>Bacteria</taxon>
        <taxon>Pseudomonadati</taxon>
        <taxon>Pseudomonadota</taxon>
        <taxon>Alphaproteobacteria</taxon>
        <taxon>Rhodobacterales</taxon>
        <taxon>Paracoccaceae</taxon>
        <taxon>Paracoccus</taxon>
    </lineage>
</organism>
<feature type="region of interest" description="Disordered" evidence="4">
    <location>
        <begin position="629"/>
        <end position="648"/>
    </location>
</feature>
<dbReference type="CDD" id="cd10280">
    <property type="entry name" value="PQQ_mGDH"/>
    <property type="match status" value="1"/>
</dbReference>